<dbReference type="Gene3D" id="1.10.1740.10">
    <property type="match status" value="1"/>
</dbReference>
<feature type="domain" description="RNA polymerase sigma-70 region 2" evidence="7">
    <location>
        <begin position="12"/>
        <end position="75"/>
    </location>
</feature>
<dbReference type="GO" id="GO:0003677">
    <property type="term" value="F:DNA binding"/>
    <property type="evidence" value="ECO:0007669"/>
    <property type="project" value="UniProtKB-KW"/>
</dbReference>
<dbReference type="InterPro" id="IPR013325">
    <property type="entry name" value="RNA_pol_sigma_r2"/>
</dbReference>
<dbReference type="InterPro" id="IPR007627">
    <property type="entry name" value="RNA_pol_sigma70_r2"/>
</dbReference>
<dbReference type="InterPro" id="IPR013249">
    <property type="entry name" value="RNA_pol_sigma70_r4_t2"/>
</dbReference>
<dbReference type="NCBIfam" id="TIGR02943">
    <property type="entry name" value="Sig70_famx1"/>
    <property type="match status" value="1"/>
</dbReference>
<dbReference type="NCBIfam" id="NF009184">
    <property type="entry name" value="PRK12532.1"/>
    <property type="match status" value="1"/>
</dbReference>
<dbReference type="SUPFAM" id="SSF88659">
    <property type="entry name" value="Sigma3 and sigma4 domains of RNA polymerase sigma factors"/>
    <property type="match status" value="1"/>
</dbReference>
<proteinExistence type="inferred from homology"/>
<keyword evidence="2 6" id="KW-0805">Transcription regulation</keyword>
<evidence type="ECO:0000256" key="2">
    <source>
        <dbReference type="ARBA" id="ARBA00023015"/>
    </source>
</evidence>
<comment type="caution">
    <text evidence="9">The sequence shown here is derived from an EMBL/GenBank/DDBJ whole genome shotgun (WGS) entry which is preliminary data.</text>
</comment>
<reference evidence="9" key="1">
    <citation type="submission" date="2022-01" db="EMBL/GenBank/DDBJ databases">
        <title>Neisseria sp. ZJ104.</title>
        <authorList>
            <person name="Yang C."/>
        </authorList>
    </citation>
    <scope>NUCLEOTIDE SEQUENCE</scope>
    <source>
        <strain evidence="9">ZJ104</strain>
    </source>
</reference>
<evidence type="ECO:0000256" key="5">
    <source>
        <dbReference type="ARBA" id="ARBA00023163"/>
    </source>
</evidence>
<dbReference type="InterPro" id="IPR013324">
    <property type="entry name" value="RNA_pol_sigma_r3/r4-like"/>
</dbReference>
<dbReference type="GO" id="GO:0006352">
    <property type="term" value="P:DNA-templated transcription initiation"/>
    <property type="evidence" value="ECO:0007669"/>
    <property type="project" value="InterPro"/>
</dbReference>
<keyword evidence="3 6" id="KW-0731">Sigma factor</keyword>
<evidence type="ECO:0000313" key="10">
    <source>
        <dbReference type="Proteomes" id="UP001201397"/>
    </source>
</evidence>
<keyword evidence="4 6" id="KW-0238">DNA-binding</keyword>
<dbReference type="InterPro" id="IPR039425">
    <property type="entry name" value="RNA_pol_sigma-70-like"/>
</dbReference>
<dbReference type="InterPro" id="IPR014289">
    <property type="entry name" value="RNA_pol_sigma-24-rel"/>
</dbReference>
<dbReference type="InterPro" id="IPR036388">
    <property type="entry name" value="WH-like_DNA-bd_sf"/>
</dbReference>
<keyword evidence="5 6" id="KW-0804">Transcription</keyword>
<dbReference type="PANTHER" id="PTHR43133">
    <property type="entry name" value="RNA POLYMERASE ECF-TYPE SIGMA FACTO"/>
    <property type="match status" value="1"/>
</dbReference>
<dbReference type="InterPro" id="IPR000838">
    <property type="entry name" value="RNA_pol_sigma70_ECF_CS"/>
</dbReference>
<evidence type="ECO:0000256" key="6">
    <source>
        <dbReference type="RuleBase" id="RU000716"/>
    </source>
</evidence>
<evidence type="ECO:0000259" key="8">
    <source>
        <dbReference type="Pfam" id="PF08281"/>
    </source>
</evidence>
<evidence type="ECO:0000256" key="1">
    <source>
        <dbReference type="ARBA" id="ARBA00010641"/>
    </source>
</evidence>
<feature type="domain" description="RNA polymerase sigma factor 70 region 4 type 2" evidence="8">
    <location>
        <begin position="128"/>
        <end position="178"/>
    </location>
</feature>
<dbReference type="PROSITE" id="PS01063">
    <property type="entry name" value="SIGMA70_ECF"/>
    <property type="match status" value="1"/>
</dbReference>
<dbReference type="NCBIfam" id="TIGR02937">
    <property type="entry name" value="sigma70-ECF"/>
    <property type="match status" value="1"/>
</dbReference>
<accession>A0AAW5AFQ6</accession>
<dbReference type="Proteomes" id="UP001201397">
    <property type="component" value="Unassembled WGS sequence"/>
</dbReference>
<dbReference type="PANTHER" id="PTHR43133:SF8">
    <property type="entry name" value="RNA POLYMERASE SIGMA FACTOR HI_1459-RELATED"/>
    <property type="match status" value="1"/>
</dbReference>
<dbReference type="EMBL" id="JAKKDL010000002">
    <property type="protein sequence ID" value="MCF7528942.1"/>
    <property type="molecule type" value="Genomic_DNA"/>
</dbReference>
<gene>
    <name evidence="9" type="ORF">L4H06_01630</name>
</gene>
<dbReference type="Pfam" id="PF08281">
    <property type="entry name" value="Sigma70_r4_2"/>
    <property type="match status" value="1"/>
</dbReference>
<dbReference type="RefSeq" id="WP_237092287.1">
    <property type="nucleotide sequence ID" value="NZ_JAKKDL010000002.1"/>
</dbReference>
<evidence type="ECO:0000259" key="7">
    <source>
        <dbReference type="Pfam" id="PF04542"/>
    </source>
</evidence>
<dbReference type="AlphaFoldDB" id="A0AAW5AFQ6"/>
<dbReference type="Gene3D" id="1.10.10.10">
    <property type="entry name" value="Winged helix-like DNA-binding domain superfamily/Winged helix DNA-binding domain"/>
    <property type="match status" value="1"/>
</dbReference>
<sequence>MNFFNLDDAEFDRLRKLLLRFCRIQLPDRPDLAEDLVQDTMLSAYRASEQFKGEAQLSSWLFGILKNKIIDCLRSIGKQREVFVSPAEESMDEAFESHFSENGHWTASGRPDAWGSPDQSLNNKEFYQVLQACLYRLPENTARVFMMKEILGLSSAEVREQCSLSESNFHTTMHRAREGLRQCLQIKWFNQGEQYG</sequence>
<evidence type="ECO:0000256" key="4">
    <source>
        <dbReference type="ARBA" id="ARBA00023125"/>
    </source>
</evidence>
<dbReference type="SUPFAM" id="SSF88946">
    <property type="entry name" value="Sigma2 domain of RNA polymerase sigma factors"/>
    <property type="match status" value="1"/>
</dbReference>
<evidence type="ECO:0000313" key="9">
    <source>
        <dbReference type="EMBL" id="MCF7528942.1"/>
    </source>
</evidence>
<dbReference type="InterPro" id="IPR014284">
    <property type="entry name" value="RNA_pol_sigma-70_dom"/>
</dbReference>
<dbReference type="GO" id="GO:0016987">
    <property type="term" value="F:sigma factor activity"/>
    <property type="evidence" value="ECO:0007669"/>
    <property type="project" value="UniProtKB-KW"/>
</dbReference>
<protein>
    <recommendedName>
        <fullName evidence="6">RNA polymerase sigma factor</fullName>
    </recommendedName>
</protein>
<organism evidence="9 10">
    <name type="scientific">Neisseria lisongii</name>
    <dbReference type="NCBI Taxonomy" id="2912188"/>
    <lineage>
        <taxon>Bacteria</taxon>
        <taxon>Pseudomonadati</taxon>
        <taxon>Pseudomonadota</taxon>
        <taxon>Betaproteobacteria</taxon>
        <taxon>Neisseriales</taxon>
        <taxon>Neisseriaceae</taxon>
        <taxon>Neisseria</taxon>
    </lineage>
</organism>
<dbReference type="Pfam" id="PF04542">
    <property type="entry name" value="Sigma70_r2"/>
    <property type="match status" value="1"/>
</dbReference>
<comment type="similarity">
    <text evidence="1 6">Belongs to the sigma-70 factor family. ECF subfamily.</text>
</comment>
<evidence type="ECO:0000256" key="3">
    <source>
        <dbReference type="ARBA" id="ARBA00023082"/>
    </source>
</evidence>
<name>A0AAW5AFQ6_9NEIS</name>